<reference evidence="2 3" key="1">
    <citation type="journal article" date="2015" name="Genome Announc.">
        <title>Complete Genome Sequence of Spiroplasma turonicum Strain Tab4cT, a Parasite of a Horse Fly, Haematopota sp. (Diptera: Tabanidae).</title>
        <authorList>
            <person name="Davis R.E."/>
            <person name="Shao J."/>
            <person name="Zhao Y."/>
            <person name="Gasparich G.E."/>
            <person name="Gaynor B.J."/>
            <person name="Donofrio N."/>
        </authorList>
    </citation>
    <scope>NUCLEOTIDE SEQUENCE [LARGE SCALE GENOMIC DNA]</scope>
    <source>
        <strain evidence="2 3">Tab4c</strain>
    </source>
</reference>
<keyword evidence="1" id="KW-0472">Membrane</keyword>
<accession>A0A0K1P727</accession>
<organism evidence="2 3">
    <name type="scientific">Spiroplasma turonicum</name>
    <dbReference type="NCBI Taxonomy" id="216946"/>
    <lineage>
        <taxon>Bacteria</taxon>
        <taxon>Bacillati</taxon>
        <taxon>Mycoplasmatota</taxon>
        <taxon>Mollicutes</taxon>
        <taxon>Entomoplasmatales</taxon>
        <taxon>Spiroplasmataceae</taxon>
        <taxon>Spiroplasma</taxon>
    </lineage>
</organism>
<feature type="transmembrane region" description="Helical" evidence="1">
    <location>
        <begin position="237"/>
        <end position="259"/>
    </location>
</feature>
<dbReference type="Proteomes" id="UP000067243">
    <property type="component" value="Chromosome"/>
</dbReference>
<proteinExistence type="predicted"/>
<protein>
    <submittedName>
        <fullName evidence="2">Uncharacterized protein</fullName>
    </submittedName>
</protein>
<keyword evidence="3" id="KW-1185">Reference proteome</keyword>
<dbReference type="AlphaFoldDB" id="A0A0K1P727"/>
<evidence type="ECO:0000313" key="2">
    <source>
        <dbReference type="EMBL" id="AKU80121.1"/>
    </source>
</evidence>
<dbReference type="EMBL" id="CP012328">
    <property type="protein sequence ID" value="AKU80121.1"/>
    <property type="molecule type" value="Genomic_DNA"/>
</dbReference>
<keyword evidence="1" id="KW-0812">Transmembrane</keyword>
<keyword evidence="1" id="KW-1133">Transmembrane helix</keyword>
<gene>
    <name evidence="2" type="ORF">STURON_00875</name>
</gene>
<dbReference type="OrthoDB" id="388595at2"/>
<dbReference type="STRING" id="216946.STURO_v1c08700"/>
<name>A0A0K1P727_9MOLU</name>
<sequence>MANKTTLKDIAQISKVLEKKGYKSISEFKVYLDLIQSYIDETFFNNEAIIEKLVKYCENSSRHLDITFKNELKIDLSVDDIANYIKYSKKALEVSIFTEEGIFNHTIFVEIRSIIKYFLQKTYSLESLINFETLYGINTPEFHQQNETFKYLYTIFDKLTYIANHLKCKYLEKTKQSPETTLKFFTDFLKDISFLSKSPEDFEELTSIIDLITYSRAWHYIRRLRNLLEHDFADPNFNYNISFSINLLFIIIGRIVLALDKHLKTEKSMRQTLDSLRNS</sequence>
<dbReference type="PATRIC" id="fig|216946.3.peg.904"/>
<evidence type="ECO:0000313" key="3">
    <source>
        <dbReference type="Proteomes" id="UP000067243"/>
    </source>
</evidence>
<dbReference type="RefSeq" id="WP_075048689.1">
    <property type="nucleotide sequence ID" value="NZ_CP012328.1"/>
</dbReference>
<dbReference type="KEGG" id="stur:STURON_00875"/>
<evidence type="ECO:0000256" key="1">
    <source>
        <dbReference type="SAM" id="Phobius"/>
    </source>
</evidence>